<gene>
    <name evidence="19" type="primary">Acad9</name>
    <name evidence="19" type="ORF">SNEC2469_LOCUS30822</name>
</gene>
<dbReference type="InterPro" id="IPR033248">
    <property type="entry name" value="Transketolase_C"/>
</dbReference>
<proteinExistence type="inferred from homology"/>
<dbReference type="InterPro" id="IPR005475">
    <property type="entry name" value="Transketolase-like_Pyr-bd"/>
</dbReference>
<dbReference type="Pfam" id="PF00676">
    <property type="entry name" value="E1_dh"/>
    <property type="match status" value="1"/>
</dbReference>
<keyword evidence="13" id="KW-0472">Membrane</keyword>
<comment type="catalytic activity">
    <reaction evidence="16">
        <text>octadecanoyl-CoA + oxidized [electron-transfer flavoprotein] + H(+) = (2E)-octadecenoyl-CoA + reduced [electron-transfer flavoprotein]</text>
        <dbReference type="Rhea" id="RHEA:47240"/>
        <dbReference type="Rhea" id="RHEA-COMP:10685"/>
        <dbReference type="Rhea" id="RHEA-COMP:10686"/>
        <dbReference type="ChEBI" id="CHEBI:15378"/>
        <dbReference type="ChEBI" id="CHEBI:57394"/>
        <dbReference type="ChEBI" id="CHEBI:57692"/>
        <dbReference type="ChEBI" id="CHEBI:58307"/>
        <dbReference type="ChEBI" id="CHEBI:71412"/>
    </reaction>
    <physiologicalReaction direction="left-to-right" evidence="16">
        <dbReference type="Rhea" id="RHEA:47241"/>
    </physiologicalReaction>
</comment>
<evidence type="ECO:0000256" key="5">
    <source>
        <dbReference type="ARBA" id="ARBA00022553"/>
    </source>
</evidence>
<dbReference type="Pfam" id="PF02780">
    <property type="entry name" value="Transketolase_C"/>
    <property type="match status" value="1"/>
</dbReference>
<dbReference type="Pfam" id="PF02779">
    <property type="entry name" value="Transket_pyr"/>
    <property type="match status" value="2"/>
</dbReference>
<dbReference type="InterPro" id="IPR029061">
    <property type="entry name" value="THDP-binding"/>
</dbReference>
<comment type="catalytic activity">
    <reaction evidence="15">
        <text>eicosanoyl-CoA + oxidized [electron-transfer flavoprotein] + H(+) = (2E)-eicosenoyl-CoA + reduced [electron-transfer flavoprotein]</text>
        <dbReference type="Rhea" id="RHEA:47236"/>
        <dbReference type="Rhea" id="RHEA-COMP:10685"/>
        <dbReference type="Rhea" id="RHEA-COMP:10686"/>
        <dbReference type="ChEBI" id="CHEBI:15378"/>
        <dbReference type="ChEBI" id="CHEBI:57380"/>
        <dbReference type="ChEBI" id="CHEBI:57692"/>
        <dbReference type="ChEBI" id="CHEBI:58307"/>
        <dbReference type="ChEBI" id="CHEBI:74691"/>
    </reaction>
    <physiologicalReaction direction="left-to-right" evidence="15">
        <dbReference type="Rhea" id="RHEA:47237"/>
    </physiologicalReaction>
</comment>
<dbReference type="FunFam" id="3.40.50.920:FF:000001">
    <property type="entry name" value="Pyruvate dehydrogenase E1 beta subunit"/>
    <property type="match status" value="1"/>
</dbReference>
<comment type="catalytic activity">
    <reaction evidence="17">
        <text>N(6)-[(R)-lipoyl]-L-lysyl-[protein] + pyruvate + H(+) = N(6)-[(R)-S(8)-acetyldihydrolipoyl]-L-lysyl-[protein] + CO2</text>
        <dbReference type="Rhea" id="RHEA:19189"/>
        <dbReference type="Rhea" id="RHEA-COMP:10474"/>
        <dbReference type="Rhea" id="RHEA-COMP:10478"/>
        <dbReference type="ChEBI" id="CHEBI:15361"/>
        <dbReference type="ChEBI" id="CHEBI:15378"/>
        <dbReference type="ChEBI" id="CHEBI:16526"/>
        <dbReference type="ChEBI" id="CHEBI:83099"/>
        <dbReference type="ChEBI" id="CHEBI:83111"/>
        <dbReference type="EC" id="1.2.4.1"/>
    </reaction>
</comment>
<comment type="cofactor">
    <cofactor evidence="1">
        <name>thiamine diphosphate</name>
        <dbReference type="ChEBI" id="CHEBI:58937"/>
    </cofactor>
</comment>
<dbReference type="Gene3D" id="3.40.50.920">
    <property type="match status" value="1"/>
</dbReference>
<keyword evidence="8" id="KW-0274">FAD</keyword>
<evidence type="ECO:0000259" key="18">
    <source>
        <dbReference type="SMART" id="SM00861"/>
    </source>
</evidence>
<dbReference type="Gene3D" id="1.20.140.10">
    <property type="entry name" value="Butyryl-CoA Dehydrogenase, subunit A, domain 3"/>
    <property type="match status" value="2"/>
</dbReference>
<dbReference type="InterPro" id="IPR009075">
    <property type="entry name" value="AcylCo_DH/oxidase_C"/>
</dbReference>
<dbReference type="EMBL" id="CAJNJA010072831">
    <property type="protein sequence ID" value="CAE7908029.1"/>
    <property type="molecule type" value="Genomic_DNA"/>
</dbReference>
<keyword evidence="12" id="KW-0496">Mitochondrion</keyword>
<evidence type="ECO:0000256" key="14">
    <source>
        <dbReference type="ARBA" id="ARBA00025211"/>
    </source>
</evidence>
<evidence type="ECO:0000256" key="3">
    <source>
        <dbReference type="ARBA" id="ARBA00004637"/>
    </source>
</evidence>
<organism evidence="19 20">
    <name type="scientific">Symbiodinium necroappetens</name>
    <dbReference type="NCBI Taxonomy" id="1628268"/>
    <lineage>
        <taxon>Eukaryota</taxon>
        <taxon>Sar</taxon>
        <taxon>Alveolata</taxon>
        <taxon>Dinophyceae</taxon>
        <taxon>Suessiales</taxon>
        <taxon>Symbiodiniaceae</taxon>
        <taxon>Symbiodinium</taxon>
    </lineage>
</organism>
<comment type="caution">
    <text evidence="19">The sequence shown here is derived from an EMBL/GenBank/DDBJ whole genome shotgun (WGS) entry which is preliminary data.</text>
</comment>
<evidence type="ECO:0000256" key="7">
    <source>
        <dbReference type="ARBA" id="ARBA00022792"/>
    </source>
</evidence>
<accession>A0A813BJQ9</accession>
<dbReference type="InterPro" id="IPR036250">
    <property type="entry name" value="AcylCo_DH-like_C"/>
</dbReference>
<dbReference type="Pfam" id="PF00441">
    <property type="entry name" value="Acyl-CoA_dh_1"/>
    <property type="match status" value="1"/>
</dbReference>
<dbReference type="CDD" id="cd02000">
    <property type="entry name" value="TPP_E1_PDC_ADC_BCADC"/>
    <property type="match status" value="1"/>
</dbReference>
<dbReference type="GO" id="GO:0003995">
    <property type="term" value="F:acyl-CoA dehydrogenase activity"/>
    <property type="evidence" value="ECO:0007669"/>
    <property type="project" value="InterPro"/>
</dbReference>
<dbReference type="Gene3D" id="2.40.110.10">
    <property type="entry name" value="Butyryl-CoA Dehydrogenase, subunit A, domain 2"/>
    <property type="match status" value="1"/>
</dbReference>
<dbReference type="Gene3D" id="1.10.540.10">
    <property type="entry name" value="Acyl-CoA dehydrogenase/oxidase, N-terminal domain"/>
    <property type="match status" value="2"/>
</dbReference>
<dbReference type="CDD" id="cd07036">
    <property type="entry name" value="TPP_PYR_E1-PDHc-beta_like"/>
    <property type="match status" value="1"/>
</dbReference>
<evidence type="ECO:0000256" key="10">
    <source>
        <dbReference type="ARBA" id="ARBA00023002"/>
    </source>
</evidence>
<dbReference type="GO" id="GO:0005743">
    <property type="term" value="C:mitochondrial inner membrane"/>
    <property type="evidence" value="ECO:0007669"/>
    <property type="project" value="UniProtKB-SubCell"/>
</dbReference>
<dbReference type="SUPFAM" id="SSF52922">
    <property type="entry name" value="TK C-terminal domain-like"/>
    <property type="match status" value="1"/>
</dbReference>
<dbReference type="GO" id="GO:0004739">
    <property type="term" value="F:pyruvate dehydrogenase (acetyl-transferring) activity"/>
    <property type="evidence" value="ECO:0007669"/>
    <property type="project" value="UniProtKB-EC"/>
</dbReference>
<dbReference type="PROSITE" id="PS00073">
    <property type="entry name" value="ACYL_COA_DH_2"/>
    <property type="match status" value="1"/>
</dbReference>
<evidence type="ECO:0000313" key="20">
    <source>
        <dbReference type="Proteomes" id="UP000601435"/>
    </source>
</evidence>
<evidence type="ECO:0000256" key="12">
    <source>
        <dbReference type="ARBA" id="ARBA00023128"/>
    </source>
</evidence>
<keyword evidence="5" id="KW-0597">Phosphoprotein</keyword>
<dbReference type="Proteomes" id="UP000601435">
    <property type="component" value="Unassembled WGS sequence"/>
</dbReference>
<evidence type="ECO:0000256" key="4">
    <source>
        <dbReference type="ARBA" id="ARBA00009347"/>
    </source>
</evidence>
<comment type="cofactor">
    <cofactor evidence="2">
        <name>FAD</name>
        <dbReference type="ChEBI" id="CHEBI:57692"/>
    </cofactor>
</comment>
<keyword evidence="9" id="KW-0809">Transit peptide</keyword>
<comment type="subcellular location">
    <subcellularLocation>
        <location evidence="3">Mitochondrion inner membrane</location>
        <topology evidence="3">Peripheral membrane protein</topology>
    </subcellularLocation>
</comment>
<keyword evidence="6" id="KW-0285">Flavoprotein</keyword>
<comment type="similarity">
    <text evidence="4">Belongs to the acyl-CoA dehydrogenase family.</text>
</comment>
<feature type="domain" description="Transketolase-like pyrimidine-binding" evidence="18">
    <location>
        <begin position="1019"/>
        <end position="1154"/>
    </location>
</feature>
<evidence type="ECO:0000256" key="13">
    <source>
        <dbReference type="ARBA" id="ARBA00023136"/>
    </source>
</evidence>
<dbReference type="Pfam" id="PF21343">
    <property type="entry name" value="ACAD9-ACADV_C"/>
    <property type="match status" value="1"/>
</dbReference>
<evidence type="ECO:0000256" key="15">
    <source>
        <dbReference type="ARBA" id="ARBA00049140"/>
    </source>
</evidence>
<dbReference type="InterPro" id="IPR006091">
    <property type="entry name" value="Acyl-CoA_Oxase/DH_mid-dom"/>
</dbReference>
<evidence type="ECO:0000256" key="8">
    <source>
        <dbReference type="ARBA" id="ARBA00022827"/>
    </source>
</evidence>
<dbReference type="InterPro" id="IPR037069">
    <property type="entry name" value="AcylCoA_DH/ox_N_sf"/>
</dbReference>
<dbReference type="InterPro" id="IPR006089">
    <property type="entry name" value="Acyl-CoA_DH_CS"/>
</dbReference>
<dbReference type="Gene3D" id="3.40.50.970">
    <property type="match status" value="3"/>
</dbReference>
<sequence length="1299" mass="144488">MSDVKADLKKMKGVSDRDRQMIEDAEVLLGPDPDEMGMVKNLFWGNIREEMYIPYPASDAEETARCDQLLAALEDYLRNEHPSVQIDQEQEIPRWVIDKLFELGVMGMTIGREYGGLGLGVTSYVRAVMLFGNEEQKKRWLPHLAQDWVSAFCLSEPNVGCDAGGQETRCELSEDGSHYILNGEKKWATSGALSGLFTVMAKQKMDNGKDRVTALVCMPDMEGIDIFQKNRSKCGIRGTWQARIKFNNVKVPKENLLHTEGKGLNVALTCLNYGRCTLSAGMLGGAKRAMDQSIKWGRTRFQFNRPLADFDLVQQNIATQSALCYAMDAMLYTTTGVLDRHDPDIMVETAICKTFCSEMGWRSVNCAMQIMGGEGYMTENEVERIFRDSRINLIVEGANEVMQSFIFAYGGKALAEQMIGVKDRVAWEKDESLFENLGRITPNMFNSTVMSKAMPLGAEIFFGMKKAAPRITKLHASLSPWAEKVGELVREHSYQFKIASKVHEEKIIERQVVQARVADVAIYLHAMICTLSRLDMQIRAGEDGKEFERDRASALHFLELAELWIRESWRALKRNADDSMRACAAAAIAFNDDLPNDRFSIPEKSPTAKGTGRAIDQGPIKQFPGEMHQHSESRGAWRIPMVGAPYGPSGRHSLSRARAGVNPAGLGGRSTGFFAFGRAKIENISILDENGKLDEKLARGGLKDEDAVFLYEQMSICRHYDEIAFKLQRSGRMGTYPQNKGQEAISGAGLALKQHAPGSWLVPCYRENIVLFLNGLPMEKILLHWMGDERGNQIPEDVNVTPISIPIGTHPLHAVGLSWALKYRGENDKVAVSFFGDGATSEGDVHEAMNFASALKTPSIFYCQNNSWAISTPRSKQTGSETFAQKGLAYGMHCVQIDGNDIFASYRIMKEAIARALKDGMPTFIEAELEGWVGKDPLIRTRKYLEAKDLWDESKQKDLDARAKELVSGIVKKAEGIEKPVTEDIFDYTFVELPEELRVQRDTMRTSSLGQHPEQAGSLTLVQAINLALAQEMEADDRVLLLGEDIGVNGGVFRVTEGLQQRFGEERVVDTPLAESGIMGTAIGLAMGGLRPIPEIQFEGFLGPADSPEAIYAHTPGLKVVMPSSPYDAKGLLISAIRDPDPVIFFEPKRIYRAFREEVPEDEYTVPIGEGKVVEEGTDLTVVSWGASVLQCIEAMDSLPEDLSIELIDLRTIYPFDKDIVAESVRKTGRCVIVHEAPKTAGMGAEIATVIQEECFLYLKAPVQRVCGFDTVMPYYKLELEYLPDAKRISKGIMECAAY</sequence>
<keyword evidence="10" id="KW-0560">Oxidoreductase</keyword>
<dbReference type="SMART" id="SM00861">
    <property type="entry name" value="Transket_pyr"/>
    <property type="match status" value="1"/>
</dbReference>
<dbReference type="PANTHER" id="PTHR43257:SF2">
    <property type="entry name" value="PYRUVATE DEHYDROGENASE E1 COMPONENT SUBUNIT BETA"/>
    <property type="match status" value="1"/>
</dbReference>
<evidence type="ECO:0000256" key="16">
    <source>
        <dbReference type="ARBA" id="ARBA00049224"/>
    </source>
</evidence>
<evidence type="ECO:0000256" key="9">
    <source>
        <dbReference type="ARBA" id="ARBA00022946"/>
    </source>
</evidence>
<dbReference type="GO" id="GO:0006631">
    <property type="term" value="P:fatty acid metabolic process"/>
    <property type="evidence" value="ECO:0007669"/>
    <property type="project" value="UniProtKB-ARBA"/>
</dbReference>
<evidence type="ECO:0000313" key="19">
    <source>
        <dbReference type="EMBL" id="CAE7908029.1"/>
    </source>
</evidence>
<keyword evidence="7" id="KW-0999">Mitochondrion inner membrane</keyword>
<dbReference type="InterPro" id="IPR009100">
    <property type="entry name" value="AcylCoA_DH/oxidase_NM_dom_sf"/>
</dbReference>
<keyword evidence="11" id="KW-0786">Thiamine pyrophosphate</keyword>
<dbReference type="Pfam" id="PF02771">
    <property type="entry name" value="Acyl-CoA_dh_N"/>
    <property type="match status" value="1"/>
</dbReference>
<protein>
    <submittedName>
        <fullName evidence="19">Acad9 protein</fullName>
    </submittedName>
</protein>
<evidence type="ECO:0000256" key="17">
    <source>
        <dbReference type="ARBA" id="ARBA00051231"/>
    </source>
</evidence>
<dbReference type="GO" id="GO:0050660">
    <property type="term" value="F:flavin adenine dinucleotide binding"/>
    <property type="evidence" value="ECO:0007669"/>
    <property type="project" value="InterPro"/>
</dbReference>
<dbReference type="OrthoDB" id="10266385at2759"/>
<dbReference type="Pfam" id="PF02770">
    <property type="entry name" value="Acyl-CoA_dh_M"/>
    <property type="match status" value="1"/>
</dbReference>
<evidence type="ECO:0000256" key="11">
    <source>
        <dbReference type="ARBA" id="ARBA00023052"/>
    </source>
</evidence>
<dbReference type="InterPro" id="IPR001017">
    <property type="entry name" value="DH_E1"/>
</dbReference>
<evidence type="ECO:0000256" key="2">
    <source>
        <dbReference type="ARBA" id="ARBA00001974"/>
    </source>
</evidence>
<evidence type="ECO:0000256" key="1">
    <source>
        <dbReference type="ARBA" id="ARBA00001964"/>
    </source>
</evidence>
<comment type="function">
    <text evidence="14">The pyruvate dehydrogenase complex catalyzes the overall conversion of pyruvate to acetyl-CoA and CO(2). It contains multiple copies of three enzymatic components: pyruvate dehydrogenase (E1), dihydrolipoamide acetyltransferase (E2) and lipoamide dehydrogenase (E3).</text>
</comment>
<keyword evidence="20" id="KW-1185">Reference proteome</keyword>
<dbReference type="InterPro" id="IPR049448">
    <property type="entry name" value="ACAD9/ACADV-like_C"/>
</dbReference>
<dbReference type="InterPro" id="IPR046373">
    <property type="entry name" value="Acyl-CoA_Oxase/DH_mid-dom_sf"/>
</dbReference>
<dbReference type="PANTHER" id="PTHR43257">
    <property type="entry name" value="PYRUVATE DEHYDROGENASE E1 COMPONENT BETA SUBUNIT"/>
    <property type="match status" value="1"/>
</dbReference>
<reference evidence="19" key="1">
    <citation type="submission" date="2021-02" db="EMBL/GenBank/DDBJ databases">
        <authorList>
            <person name="Dougan E. K."/>
            <person name="Rhodes N."/>
            <person name="Thang M."/>
            <person name="Chan C."/>
        </authorList>
    </citation>
    <scope>NUCLEOTIDE SEQUENCE</scope>
</reference>
<dbReference type="InterPro" id="IPR009014">
    <property type="entry name" value="Transketo_C/PFOR_II"/>
</dbReference>
<name>A0A813BJQ9_9DINO</name>
<dbReference type="InterPro" id="IPR013786">
    <property type="entry name" value="AcylCoA_DH/ox_N"/>
</dbReference>
<dbReference type="SUPFAM" id="SSF56645">
    <property type="entry name" value="Acyl-CoA dehydrogenase NM domain-like"/>
    <property type="match status" value="1"/>
</dbReference>
<evidence type="ECO:0000256" key="6">
    <source>
        <dbReference type="ARBA" id="ARBA00022630"/>
    </source>
</evidence>
<dbReference type="SUPFAM" id="SSF47203">
    <property type="entry name" value="Acyl-CoA dehydrogenase C-terminal domain-like"/>
    <property type="match status" value="1"/>
</dbReference>
<dbReference type="SUPFAM" id="SSF52518">
    <property type="entry name" value="Thiamin diphosphate-binding fold (THDP-binding)"/>
    <property type="match status" value="2"/>
</dbReference>